<dbReference type="RefSeq" id="WP_146900203.1">
    <property type="nucleotide sequence ID" value="NZ_BAAARM010000001.1"/>
</dbReference>
<feature type="domain" description="Ferritin-like" evidence="1">
    <location>
        <begin position="16"/>
        <end position="192"/>
    </location>
</feature>
<evidence type="ECO:0000259" key="1">
    <source>
        <dbReference type="Pfam" id="PF13794"/>
    </source>
</evidence>
<dbReference type="Proteomes" id="UP000321181">
    <property type="component" value="Unassembled WGS sequence"/>
</dbReference>
<dbReference type="SUPFAM" id="SSF47240">
    <property type="entry name" value="Ferritin-like"/>
    <property type="match status" value="1"/>
</dbReference>
<organism evidence="2 3">
    <name type="scientific">Cellulomonas aerilata</name>
    <dbReference type="NCBI Taxonomy" id="515326"/>
    <lineage>
        <taxon>Bacteria</taxon>
        <taxon>Bacillati</taxon>
        <taxon>Actinomycetota</taxon>
        <taxon>Actinomycetes</taxon>
        <taxon>Micrococcales</taxon>
        <taxon>Cellulomonadaceae</taxon>
        <taxon>Cellulomonas</taxon>
    </lineage>
</organism>
<dbReference type="InterPro" id="IPR059125">
    <property type="entry name" value="Ferritin_actino"/>
</dbReference>
<proteinExistence type="predicted"/>
<evidence type="ECO:0000313" key="2">
    <source>
        <dbReference type="EMBL" id="GEO33029.1"/>
    </source>
</evidence>
<dbReference type="Pfam" id="PF13794">
    <property type="entry name" value="MiaE_2"/>
    <property type="match status" value="1"/>
</dbReference>
<dbReference type="EMBL" id="BJYY01000002">
    <property type="protein sequence ID" value="GEO33029.1"/>
    <property type="molecule type" value="Genomic_DNA"/>
</dbReference>
<dbReference type="InterPro" id="IPR009078">
    <property type="entry name" value="Ferritin-like_SF"/>
</dbReference>
<reference evidence="2 3" key="1">
    <citation type="submission" date="2019-07" db="EMBL/GenBank/DDBJ databases">
        <title>Whole genome shotgun sequence of Cellulomonas aerilata NBRC 106308.</title>
        <authorList>
            <person name="Hosoyama A."/>
            <person name="Uohara A."/>
            <person name="Ohji S."/>
            <person name="Ichikawa N."/>
        </authorList>
    </citation>
    <scope>NUCLEOTIDE SEQUENCE [LARGE SCALE GENOMIC DNA]</scope>
    <source>
        <strain evidence="2 3">NBRC 106308</strain>
    </source>
</reference>
<gene>
    <name evidence="2" type="ORF">CAE01nite_07540</name>
</gene>
<dbReference type="Gene3D" id="1.20.1260.10">
    <property type="match status" value="1"/>
</dbReference>
<comment type="caution">
    <text evidence="2">The sequence shown here is derived from an EMBL/GenBank/DDBJ whole genome shotgun (WGS) entry which is preliminary data.</text>
</comment>
<protein>
    <recommendedName>
        <fullName evidence="1">Ferritin-like domain-containing protein</fullName>
    </recommendedName>
</protein>
<keyword evidence="3" id="KW-1185">Reference proteome</keyword>
<sequence length="244" mass="25950">MTSATTAPPESADRTDVLALLGLVAHLELVAFTRLAADSALAPTTDQRLRLMRFSAGAVARLERIFEHIEELGGRPDAELERYARVLEDFDARTTPGSWWERMLNAYVGYGVADDFCKAAAAGLDPRTRELVMDVLDGASHADLTVATLSEAAARDDVLASRLALWGRRLVGEALGVVQTLLVSQPALARLALDGGDAGADRTAPTGTAPTGSTPADTAELTARLFGRLTAEHTRRMGRLGLTA</sequence>
<dbReference type="AlphaFoldDB" id="A0A512D987"/>
<accession>A0A512D987</accession>
<dbReference type="OrthoDB" id="3728083at2"/>
<name>A0A512D987_9CELL</name>
<dbReference type="InterPro" id="IPR012347">
    <property type="entry name" value="Ferritin-like"/>
</dbReference>
<evidence type="ECO:0000313" key="3">
    <source>
        <dbReference type="Proteomes" id="UP000321181"/>
    </source>
</evidence>